<proteinExistence type="inferred from homology"/>
<dbReference type="GO" id="GO:0015648">
    <property type="term" value="F:lipid-linked peptidoglycan transporter activity"/>
    <property type="evidence" value="ECO:0007669"/>
    <property type="project" value="TreeGrafter"/>
</dbReference>
<feature type="transmembrane region" description="Helical" evidence="11">
    <location>
        <begin position="171"/>
        <end position="200"/>
    </location>
</feature>
<evidence type="ECO:0000256" key="11">
    <source>
        <dbReference type="SAM" id="Phobius"/>
    </source>
</evidence>
<feature type="transmembrane region" description="Helical" evidence="11">
    <location>
        <begin position="114"/>
        <end position="135"/>
    </location>
</feature>
<evidence type="ECO:0000256" key="2">
    <source>
        <dbReference type="ARBA" id="ARBA00022475"/>
    </source>
</evidence>
<dbReference type="GO" id="GO:0005886">
    <property type="term" value="C:plasma membrane"/>
    <property type="evidence" value="ECO:0007669"/>
    <property type="project" value="TreeGrafter"/>
</dbReference>
<evidence type="ECO:0000256" key="9">
    <source>
        <dbReference type="ARBA" id="ARBA00023136"/>
    </source>
</evidence>
<dbReference type="PANTHER" id="PTHR30474">
    <property type="entry name" value="CELL CYCLE PROTEIN"/>
    <property type="match status" value="1"/>
</dbReference>
<dbReference type="NCBIfam" id="TIGR02210">
    <property type="entry name" value="rodA_shape"/>
    <property type="match status" value="1"/>
</dbReference>
<dbReference type="GO" id="GO:0051301">
    <property type="term" value="P:cell division"/>
    <property type="evidence" value="ECO:0007669"/>
    <property type="project" value="InterPro"/>
</dbReference>
<dbReference type="GO" id="GO:0016757">
    <property type="term" value="F:glycosyltransferase activity"/>
    <property type="evidence" value="ECO:0007669"/>
    <property type="project" value="UniProtKB-KW"/>
</dbReference>
<evidence type="ECO:0000256" key="1">
    <source>
        <dbReference type="ARBA" id="ARBA00004141"/>
    </source>
</evidence>
<evidence type="ECO:0000313" key="12">
    <source>
        <dbReference type="EMBL" id="VAX14688.1"/>
    </source>
</evidence>
<keyword evidence="10" id="KW-0961">Cell wall biogenesis/degradation</keyword>
<comment type="subcellular location">
    <subcellularLocation>
        <location evidence="1">Membrane</location>
        <topology evidence="1">Multi-pass membrane protein</topology>
    </subcellularLocation>
</comment>
<evidence type="ECO:0000256" key="6">
    <source>
        <dbReference type="ARBA" id="ARBA00022960"/>
    </source>
</evidence>
<feature type="transmembrane region" description="Helical" evidence="11">
    <location>
        <begin position="345"/>
        <end position="366"/>
    </location>
</feature>
<gene>
    <name evidence="12" type="ORF">MNBD_GAMMA24-1882</name>
</gene>
<evidence type="ECO:0000256" key="4">
    <source>
        <dbReference type="ARBA" id="ARBA00022679"/>
    </source>
</evidence>
<keyword evidence="9 11" id="KW-0472">Membrane</keyword>
<keyword evidence="4" id="KW-0808">Transferase</keyword>
<sequence>MDFSTPLLQDTPARRSRFIHLRIDWPLFVALLLLAGMGLFILYSASGQNMAVVQAQGLRILLAFFIMLLLAQIAPYGIQFWSPWLYGLGLLLLLAVLIMGEIGKGAQRWLDLGLVTFQPSEVMKLAVPMMIAWYFAEAPLPANRKRLLIAGVLLIIPTLLVAKQPDLGTSLLIASSGIFVLLLAGLSLRFISVFLFLILASTPLAWNYLMHDYQRQRVLTFINPENDPLGAGYHIIQSTIAIGSGGIYGKGWLNGTQSHLDFLPERSTDFIFAVFSEEFGFIGVLILLSLYSFIIARGLIIASQAQHTYGRLLAGSITLTFFVYVFVNIGMVSGILPVVGVPLPLISYGGTSIVTLLAGFGILMSIHTHRKLMPN</sequence>
<name>A0A3B1BT81_9ZZZZ</name>
<keyword evidence="2" id="KW-1003">Cell membrane</keyword>
<dbReference type="InterPro" id="IPR001182">
    <property type="entry name" value="FtsW/RodA"/>
</dbReference>
<feature type="transmembrane region" description="Helical" evidence="11">
    <location>
        <begin position="25"/>
        <end position="45"/>
    </location>
</feature>
<feature type="transmembrane region" description="Helical" evidence="11">
    <location>
        <begin position="147"/>
        <end position="162"/>
    </location>
</feature>
<keyword evidence="5 11" id="KW-0812">Transmembrane</keyword>
<feature type="transmembrane region" description="Helical" evidence="11">
    <location>
        <begin position="312"/>
        <end position="339"/>
    </location>
</feature>
<evidence type="ECO:0000256" key="7">
    <source>
        <dbReference type="ARBA" id="ARBA00022984"/>
    </source>
</evidence>
<dbReference type="GO" id="GO:0009252">
    <property type="term" value="P:peptidoglycan biosynthetic process"/>
    <property type="evidence" value="ECO:0007669"/>
    <property type="project" value="UniProtKB-KW"/>
</dbReference>
<dbReference type="GO" id="GO:0071555">
    <property type="term" value="P:cell wall organization"/>
    <property type="evidence" value="ECO:0007669"/>
    <property type="project" value="UniProtKB-KW"/>
</dbReference>
<evidence type="ECO:0000256" key="10">
    <source>
        <dbReference type="ARBA" id="ARBA00023316"/>
    </source>
</evidence>
<keyword evidence="8 11" id="KW-1133">Transmembrane helix</keyword>
<dbReference type="PROSITE" id="PS00428">
    <property type="entry name" value="FTSW_RODA_SPOVE"/>
    <property type="match status" value="1"/>
</dbReference>
<organism evidence="12">
    <name type="scientific">hydrothermal vent metagenome</name>
    <dbReference type="NCBI Taxonomy" id="652676"/>
    <lineage>
        <taxon>unclassified sequences</taxon>
        <taxon>metagenomes</taxon>
        <taxon>ecological metagenomes</taxon>
    </lineage>
</organism>
<dbReference type="GO" id="GO:0032153">
    <property type="term" value="C:cell division site"/>
    <property type="evidence" value="ECO:0007669"/>
    <property type="project" value="TreeGrafter"/>
</dbReference>
<dbReference type="PANTHER" id="PTHR30474:SF1">
    <property type="entry name" value="PEPTIDOGLYCAN GLYCOSYLTRANSFERASE MRDB"/>
    <property type="match status" value="1"/>
</dbReference>
<dbReference type="AlphaFoldDB" id="A0A3B1BT81"/>
<dbReference type="InterPro" id="IPR018365">
    <property type="entry name" value="Cell_cycle_FtsW-rel_CS"/>
</dbReference>
<evidence type="ECO:0000256" key="3">
    <source>
        <dbReference type="ARBA" id="ARBA00022676"/>
    </source>
</evidence>
<dbReference type="GO" id="GO:0008360">
    <property type="term" value="P:regulation of cell shape"/>
    <property type="evidence" value="ECO:0007669"/>
    <property type="project" value="UniProtKB-KW"/>
</dbReference>
<feature type="transmembrane region" description="Helical" evidence="11">
    <location>
        <begin position="279"/>
        <end position="300"/>
    </location>
</feature>
<reference evidence="12" key="1">
    <citation type="submission" date="2018-06" db="EMBL/GenBank/DDBJ databases">
        <authorList>
            <person name="Zhirakovskaya E."/>
        </authorList>
    </citation>
    <scope>NUCLEOTIDE SEQUENCE</scope>
</reference>
<accession>A0A3B1BT81</accession>
<evidence type="ECO:0000256" key="8">
    <source>
        <dbReference type="ARBA" id="ARBA00022989"/>
    </source>
</evidence>
<dbReference type="HAMAP" id="MF_02079">
    <property type="entry name" value="PGT_RodA"/>
    <property type="match status" value="1"/>
</dbReference>
<keyword evidence="7" id="KW-0573">Peptidoglycan synthesis</keyword>
<dbReference type="Pfam" id="PF01098">
    <property type="entry name" value="FTSW_RODA_SPOVE"/>
    <property type="match status" value="1"/>
</dbReference>
<feature type="transmembrane region" description="Helical" evidence="11">
    <location>
        <begin position="84"/>
        <end position="102"/>
    </location>
</feature>
<evidence type="ECO:0000256" key="5">
    <source>
        <dbReference type="ARBA" id="ARBA00022692"/>
    </source>
</evidence>
<dbReference type="InterPro" id="IPR011923">
    <property type="entry name" value="RodA/MrdB"/>
</dbReference>
<keyword evidence="3" id="KW-0328">Glycosyltransferase</keyword>
<keyword evidence="6" id="KW-0133">Cell shape</keyword>
<feature type="transmembrane region" description="Helical" evidence="11">
    <location>
        <begin position="57"/>
        <end position="78"/>
    </location>
</feature>
<dbReference type="EMBL" id="UOFZ01000192">
    <property type="protein sequence ID" value="VAX14688.1"/>
    <property type="molecule type" value="Genomic_DNA"/>
</dbReference>
<protein>
    <submittedName>
        <fullName evidence="12">Rod shape-determining protein RodA</fullName>
    </submittedName>
</protein>